<feature type="compositionally biased region" description="Low complexity" evidence="1">
    <location>
        <begin position="78"/>
        <end position="107"/>
    </location>
</feature>
<proteinExistence type="predicted"/>
<gene>
    <name evidence="2" type="ORF">PCOR1329_LOCUS27591</name>
</gene>
<name>A0ABN9S8Z0_9DINO</name>
<comment type="caution">
    <text evidence="2">The sequence shown here is derived from an EMBL/GenBank/DDBJ whole genome shotgun (WGS) entry which is preliminary data.</text>
</comment>
<organism evidence="2 3">
    <name type="scientific">Prorocentrum cordatum</name>
    <dbReference type="NCBI Taxonomy" id="2364126"/>
    <lineage>
        <taxon>Eukaryota</taxon>
        <taxon>Sar</taxon>
        <taxon>Alveolata</taxon>
        <taxon>Dinophyceae</taxon>
        <taxon>Prorocentrales</taxon>
        <taxon>Prorocentraceae</taxon>
        <taxon>Prorocentrum</taxon>
    </lineage>
</organism>
<evidence type="ECO:0000313" key="2">
    <source>
        <dbReference type="EMBL" id="CAK0828355.1"/>
    </source>
</evidence>
<feature type="region of interest" description="Disordered" evidence="1">
    <location>
        <begin position="1"/>
        <end position="24"/>
    </location>
</feature>
<evidence type="ECO:0000256" key="1">
    <source>
        <dbReference type="SAM" id="MobiDB-lite"/>
    </source>
</evidence>
<feature type="region of interest" description="Disordered" evidence="1">
    <location>
        <begin position="67"/>
        <end position="107"/>
    </location>
</feature>
<sequence>MSTLPPGIRQRKQSNELTTHRDPKNMARMVKQALIHMSTHVVPDIGIAHFVPLGLTLRMVEDGNRPCTHATWGRPSRRLSPSSSSRCTGRTTPSQGSPSPTSNATSQ</sequence>
<dbReference type="EMBL" id="CAUYUJ010010003">
    <property type="protein sequence ID" value="CAK0828355.1"/>
    <property type="molecule type" value="Genomic_DNA"/>
</dbReference>
<protein>
    <submittedName>
        <fullName evidence="2">Uncharacterized protein</fullName>
    </submittedName>
</protein>
<reference evidence="2" key="1">
    <citation type="submission" date="2023-10" db="EMBL/GenBank/DDBJ databases">
        <authorList>
            <person name="Chen Y."/>
            <person name="Shah S."/>
            <person name="Dougan E. K."/>
            <person name="Thang M."/>
            <person name="Chan C."/>
        </authorList>
    </citation>
    <scope>NUCLEOTIDE SEQUENCE [LARGE SCALE GENOMIC DNA]</scope>
</reference>
<dbReference type="Proteomes" id="UP001189429">
    <property type="component" value="Unassembled WGS sequence"/>
</dbReference>
<keyword evidence="3" id="KW-1185">Reference proteome</keyword>
<accession>A0ABN9S8Z0</accession>
<evidence type="ECO:0000313" key="3">
    <source>
        <dbReference type="Proteomes" id="UP001189429"/>
    </source>
</evidence>